<proteinExistence type="predicted"/>
<evidence type="ECO:0000313" key="1">
    <source>
        <dbReference type="EMBL" id="GGI00624.1"/>
    </source>
</evidence>
<protein>
    <submittedName>
        <fullName evidence="1">Uncharacterized protein</fullName>
    </submittedName>
</protein>
<reference evidence="1" key="2">
    <citation type="submission" date="2020-09" db="EMBL/GenBank/DDBJ databases">
        <authorList>
            <person name="Sun Q."/>
            <person name="Zhou Y."/>
        </authorList>
    </citation>
    <scope>NUCLEOTIDE SEQUENCE</scope>
    <source>
        <strain evidence="1">CGMCC 1.14984</strain>
    </source>
</reference>
<evidence type="ECO:0000313" key="2">
    <source>
        <dbReference type="Proteomes" id="UP000621856"/>
    </source>
</evidence>
<organism evidence="1 2">
    <name type="scientific">Aquisalinus luteolus</name>
    <dbReference type="NCBI Taxonomy" id="1566827"/>
    <lineage>
        <taxon>Bacteria</taxon>
        <taxon>Pseudomonadati</taxon>
        <taxon>Pseudomonadota</taxon>
        <taxon>Alphaproteobacteria</taxon>
        <taxon>Parvularculales</taxon>
        <taxon>Parvularculaceae</taxon>
        <taxon>Aquisalinus</taxon>
    </lineage>
</organism>
<dbReference type="Proteomes" id="UP000621856">
    <property type="component" value="Unassembled WGS sequence"/>
</dbReference>
<dbReference type="AlphaFoldDB" id="A0A8J3A655"/>
<accession>A0A8J3A655</accession>
<gene>
    <name evidence="1" type="ORF">GCM10011355_29360</name>
</gene>
<name>A0A8J3A655_9PROT</name>
<comment type="caution">
    <text evidence="1">The sequence shown here is derived from an EMBL/GenBank/DDBJ whole genome shotgun (WGS) entry which is preliminary data.</text>
</comment>
<reference evidence="1" key="1">
    <citation type="journal article" date="2014" name="Int. J. Syst. Evol. Microbiol.">
        <title>Complete genome sequence of Corynebacterium casei LMG S-19264T (=DSM 44701T), isolated from a smear-ripened cheese.</title>
        <authorList>
            <consortium name="US DOE Joint Genome Institute (JGI-PGF)"/>
            <person name="Walter F."/>
            <person name="Albersmeier A."/>
            <person name="Kalinowski J."/>
            <person name="Ruckert C."/>
        </authorList>
    </citation>
    <scope>NUCLEOTIDE SEQUENCE</scope>
    <source>
        <strain evidence="1">CGMCC 1.14984</strain>
    </source>
</reference>
<sequence>MIGMPAATGQDICDQMSARPAASTINPFRNARTHAMTEYPNSPHGLEAILRFFARGWGLNAVRSV</sequence>
<dbReference type="EMBL" id="BMGZ01000003">
    <property type="protein sequence ID" value="GGI00624.1"/>
    <property type="molecule type" value="Genomic_DNA"/>
</dbReference>